<dbReference type="AlphaFoldDB" id="A0A6C0KZF1"/>
<feature type="coiled-coil region" evidence="1">
    <location>
        <begin position="237"/>
        <end position="264"/>
    </location>
</feature>
<evidence type="ECO:0000256" key="1">
    <source>
        <dbReference type="SAM" id="Coils"/>
    </source>
</evidence>
<sequence length="320" mass="35909">MASERPTFKQVYGQYLAEMGLTFPELEKATDLAMKKSFADFSKTVAPVLHQIAVRDASIFTKQGVLIAPGVVLTKKLWDEAGKSTQKAIWDYLSSLVLLASYEQQQQSQRNTVEEPDFTSMFDISGAEGDLKKMFKDLGDQFSKQSFSGFFDGMKEAAENMKAKFGVSGEIPPIPERLFKGHIAKIAEEMARDFNPEDFGIPADMLESNDTGKIFEYLQTVFTQKPELLMSGAKKIANRIQDKLKNGEVRREDLIKEAEELMGEFQNNPMFKQVFEQLGAALKGGEGFGGNTGPGTESERRRIVQERLRKKMEAKKNAKK</sequence>
<protein>
    <submittedName>
        <fullName evidence="2">Uncharacterized protein</fullName>
    </submittedName>
</protein>
<accession>A0A6C0KZF1</accession>
<dbReference type="EMBL" id="MN740994">
    <property type="protein sequence ID" value="QHU22037.1"/>
    <property type="molecule type" value="Genomic_DNA"/>
</dbReference>
<name>A0A6C0KZF1_9ZZZZ</name>
<proteinExistence type="predicted"/>
<keyword evidence="1" id="KW-0175">Coiled coil</keyword>
<evidence type="ECO:0000313" key="2">
    <source>
        <dbReference type="EMBL" id="QHU22037.1"/>
    </source>
</evidence>
<reference evidence="2" key="1">
    <citation type="journal article" date="2020" name="Nature">
        <title>Giant virus diversity and host interactions through global metagenomics.</title>
        <authorList>
            <person name="Schulz F."/>
            <person name="Roux S."/>
            <person name="Paez-Espino D."/>
            <person name="Jungbluth S."/>
            <person name="Walsh D.A."/>
            <person name="Denef V.J."/>
            <person name="McMahon K.D."/>
            <person name="Konstantinidis K.T."/>
            <person name="Eloe-Fadrosh E.A."/>
            <person name="Kyrpides N.C."/>
            <person name="Woyke T."/>
        </authorList>
    </citation>
    <scope>NUCLEOTIDE SEQUENCE</scope>
    <source>
        <strain evidence="2">GVMAG-S-3300013286-35</strain>
    </source>
</reference>
<organism evidence="2">
    <name type="scientific">viral metagenome</name>
    <dbReference type="NCBI Taxonomy" id="1070528"/>
    <lineage>
        <taxon>unclassified sequences</taxon>
        <taxon>metagenomes</taxon>
        <taxon>organismal metagenomes</taxon>
    </lineage>
</organism>